<proteinExistence type="inferred from homology"/>
<accession>A0A1H9YM66</accession>
<comment type="function">
    <text evidence="6">May be involved in recombination.</text>
</comment>
<evidence type="ECO:0000256" key="1">
    <source>
        <dbReference type="ARBA" id="ARBA00004453"/>
    </source>
</evidence>
<dbReference type="OrthoDB" id="5290530at2"/>
<dbReference type="GO" id="GO:0005737">
    <property type="term" value="C:cytoplasm"/>
    <property type="evidence" value="ECO:0007669"/>
    <property type="project" value="UniProtKB-UniRule"/>
</dbReference>
<evidence type="ECO:0000256" key="4">
    <source>
        <dbReference type="ARBA" id="ARBA00022490"/>
    </source>
</evidence>
<dbReference type="PANTHER" id="PTHR38103:SF1">
    <property type="entry name" value="RECOMBINATION-ASSOCIATED PROTEIN RDGC"/>
    <property type="match status" value="1"/>
</dbReference>
<sequence>MWFKNLYFFAFTKPFNWTQEELEKYLTDHKYTPCKSTEQMHFGWTNALGKQGQTLVHGVNQSFILTARREDKIIPPQVIKEMLEEKVSLLETEHSRKATKKEKEQFKEDIVLSLLPRAFSKLSDTQGYVSPKDNLIVVNASSRSKAEDFLALLRKSLGTLPVSSLTPENVAPDEVMTDWLIDKPLSGPFELGTEAEFNAIGDDAAVIKVKNQDLASDEIKHHLDADKFVVKLALEWKESLSFVLADDLSFKRLKFFDVIQEQNDDIDKEDVMAKLDADFALMIGELNELIHDLLREFSLNTESYLTE</sequence>
<name>A0A1H9YM66_THASX</name>
<dbReference type="PANTHER" id="PTHR38103">
    <property type="entry name" value="RECOMBINATION-ASSOCIATED PROTEIN RDGC"/>
    <property type="match status" value="1"/>
</dbReference>
<dbReference type="STRING" id="349064.SAMN05660429_00279"/>
<reference evidence="7 8" key="1">
    <citation type="submission" date="2016-10" db="EMBL/GenBank/DDBJ databases">
        <authorList>
            <person name="de Groot N.N."/>
        </authorList>
    </citation>
    <scope>NUCLEOTIDE SEQUENCE [LARGE SCALE GENOMIC DNA]</scope>
    <source>
        <strain evidence="7 8">DSM 19706</strain>
    </source>
</reference>
<evidence type="ECO:0000256" key="5">
    <source>
        <dbReference type="ARBA" id="ARBA00023172"/>
    </source>
</evidence>
<evidence type="ECO:0000313" key="8">
    <source>
        <dbReference type="Proteomes" id="UP000199308"/>
    </source>
</evidence>
<dbReference type="GO" id="GO:0003690">
    <property type="term" value="F:double-stranded DNA binding"/>
    <property type="evidence" value="ECO:0007669"/>
    <property type="project" value="TreeGrafter"/>
</dbReference>
<comment type="subcellular location">
    <subcellularLocation>
        <location evidence="1 6">Cytoplasm</location>
        <location evidence="1 6">Nucleoid</location>
    </subcellularLocation>
</comment>
<dbReference type="GO" id="GO:0000018">
    <property type="term" value="P:regulation of DNA recombination"/>
    <property type="evidence" value="ECO:0007669"/>
    <property type="project" value="TreeGrafter"/>
</dbReference>
<evidence type="ECO:0000256" key="2">
    <source>
        <dbReference type="ARBA" id="ARBA00008657"/>
    </source>
</evidence>
<evidence type="ECO:0000256" key="3">
    <source>
        <dbReference type="ARBA" id="ARBA00022296"/>
    </source>
</evidence>
<dbReference type="Proteomes" id="UP000199308">
    <property type="component" value="Unassembled WGS sequence"/>
</dbReference>
<protein>
    <recommendedName>
        <fullName evidence="3 6">Recombination-associated protein RdgC</fullName>
    </recommendedName>
</protein>
<evidence type="ECO:0000256" key="6">
    <source>
        <dbReference type="HAMAP-Rule" id="MF_00194"/>
    </source>
</evidence>
<dbReference type="RefSeq" id="WP_093327033.1">
    <property type="nucleotide sequence ID" value="NZ_AP027363.1"/>
</dbReference>
<dbReference type="InterPro" id="IPR007476">
    <property type="entry name" value="RdgC"/>
</dbReference>
<dbReference type="NCBIfam" id="NF001464">
    <property type="entry name" value="PRK00321.1-5"/>
    <property type="match status" value="1"/>
</dbReference>
<dbReference type="HAMAP" id="MF_00194">
    <property type="entry name" value="RdgC"/>
    <property type="match status" value="1"/>
</dbReference>
<keyword evidence="8" id="KW-1185">Reference proteome</keyword>
<dbReference type="EMBL" id="FOHK01000001">
    <property type="protein sequence ID" value="SES70216.1"/>
    <property type="molecule type" value="Genomic_DNA"/>
</dbReference>
<gene>
    <name evidence="6" type="primary">rdgC</name>
    <name evidence="7" type="ORF">SAMN05660429_00279</name>
</gene>
<dbReference type="NCBIfam" id="NF001462">
    <property type="entry name" value="PRK00321.1-3"/>
    <property type="match status" value="1"/>
</dbReference>
<dbReference type="GO" id="GO:0043590">
    <property type="term" value="C:bacterial nucleoid"/>
    <property type="evidence" value="ECO:0007669"/>
    <property type="project" value="TreeGrafter"/>
</dbReference>
<comment type="similarity">
    <text evidence="2 6">Belongs to the RdgC family.</text>
</comment>
<dbReference type="GO" id="GO:0006310">
    <property type="term" value="P:DNA recombination"/>
    <property type="evidence" value="ECO:0007669"/>
    <property type="project" value="UniProtKB-UniRule"/>
</dbReference>
<dbReference type="AlphaFoldDB" id="A0A1H9YM66"/>
<dbReference type="Pfam" id="PF04381">
    <property type="entry name" value="RdgC"/>
    <property type="match status" value="1"/>
</dbReference>
<organism evidence="7 8">
    <name type="scientific">Thalassotalea agarivorans</name>
    <name type="common">Thalassomonas agarivorans</name>
    <dbReference type="NCBI Taxonomy" id="349064"/>
    <lineage>
        <taxon>Bacteria</taxon>
        <taxon>Pseudomonadati</taxon>
        <taxon>Pseudomonadota</taxon>
        <taxon>Gammaproteobacteria</taxon>
        <taxon>Alteromonadales</taxon>
        <taxon>Colwelliaceae</taxon>
        <taxon>Thalassotalea</taxon>
    </lineage>
</organism>
<keyword evidence="5 6" id="KW-0233">DNA recombination</keyword>
<evidence type="ECO:0000313" key="7">
    <source>
        <dbReference type="EMBL" id="SES70216.1"/>
    </source>
</evidence>
<keyword evidence="4 6" id="KW-0963">Cytoplasm</keyword>